<name>T0Y1B7_9ZZZZ</name>
<feature type="non-terminal residue" evidence="4">
    <location>
        <position position="282"/>
    </location>
</feature>
<accession>T0Y1B7</accession>
<dbReference type="GO" id="GO:0015074">
    <property type="term" value="P:DNA integration"/>
    <property type="evidence" value="ECO:0007669"/>
    <property type="project" value="UniProtKB-KW"/>
</dbReference>
<evidence type="ECO:0000313" key="4">
    <source>
        <dbReference type="EMBL" id="EQD25817.1"/>
    </source>
</evidence>
<dbReference type="InterPro" id="IPR010998">
    <property type="entry name" value="Integrase_recombinase_N"/>
</dbReference>
<dbReference type="Gene3D" id="1.10.150.130">
    <property type="match status" value="1"/>
</dbReference>
<dbReference type="InterPro" id="IPR004107">
    <property type="entry name" value="Integrase_SAM-like_N"/>
</dbReference>
<evidence type="ECO:0000259" key="3">
    <source>
        <dbReference type="PROSITE" id="PS51898"/>
    </source>
</evidence>
<reference evidence="4" key="2">
    <citation type="journal article" date="2014" name="ISME J.">
        <title>Microbial stratification in low pH oxic and suboxic macroscopic growths along an acid mine drainage.</title>
        <authorList>
            <person name="Mendez-Garcia C."/>
            <person name="Mesa V."/>
            <person name="Sprenger R.R."/>
            <person name="Richter M."/>
            <person name="Diez M.S."/>
            <person name="Solano J."/>
            <person name="Bargiela R."/>
            <person name="Golyshina O.V."/>
            <person name="Manteca A."/>
            <person name="Ramos J.L."/>
            <person name="Gallego J.R."/>
            <person name="Llorente I."/>
            <person name="Martins Dos Santos V.A."/>
            <person name="Jensen O.N."/>
            <person name="Pelaez A.I."/>
            <person name="Sanchez J."/>
            <person name="Ferrer M."/>
        </authorList>
    </citation>
    <scope>NUCLEOTIDE SEQUENCE</scope>
</reference>
<feature type="domain" description="Tyr recombinase" evidence="3">
    <location>
        <begin position="235"/>
        <end position="282"/>
    </location>
</feature>
<evidence type="ECO:0000256" key="2">
    <source>
        <dbReference type="ARBA" id="ARBA00023125"/>
    </source>
</evidence>
<dbReference type="GO" id="GO:0003677">
    <property type="term" value="F:DNA binding"/>
    <property type="evidence" value="ECO:0007669"/>
    <property type="project" value="UniProtKB-KW"/>
</dbReference>
<dbReference type="InterPro" id="IPR011010">
    <property type="entry name" value="DNA_brk_join_enz"/>
</dbReference>
<dbReference type="GO" id="GO:0006310">
    <property type="term" value="P:DNA recombination"/>
    <property type="evidence" value="ECO:0007669"/>
    <property type="project" value="InterPro"/>
</dbReference>
<organism evidence="4">
    <name type="scientific">mine drainage metagenome</name>
    <dbReference type="NCBI Taxonomy" id="410659"/>
    <lineage>
        <taxon>unclassified sequences</taxon>
        <taxon>metagenomes</taxon>
        <taxon>ecological metagenomes</taxon>
    </lineage>
</organism>
<dbReference type="SUPFAM" id="SSF56349">
    <property type="entry name" value="DNA breaking-rejoining enzymes"/>
    <property type="match status" value="1"/>
</dbReference>
<evidence type="ECO:0000256" key="1">
    <source>
        <dbReference type="ARBA" id="ARBA00022908"/>
    </source>
</evidence>
<protein>
    <submittedName>
        <fullName evidence="4">Integrase/recombinase</fullName>
    </submittedName>
</protein>
<dbReference type="PROSITE" id="PS51898">
    <property type="entry name" value="TYR_RECOMBINASE"/>
    <property type="match status" value="1"/>
</dbReference>
<keyword evidence="1" id="KW-0229">DNA integration</keyword>
<reference evidence="4" key="1">
    <citation type="submission" date="2013-08" db="EMBL/GenBank/DDBJ databases">
        <authorList>
            <person name="Mendez C."/>
            <person name="Richter M."/>
            <person name="Ferrer M."/>
            <person name="Sanchez J."/>
        </authorList>
    </citation>
    <scope>NUCLEOTIDE SEQUENCE</scope>
</reference>
<proteinExistence type="predicted"/>
<comment type="caution">
    <text evidence="4">The sequence shown here is derived from an EMBL/GenBank/DDBJ whole genome shotgun (WGS) entry which is preliminary data.</text>
</comment>
<dbReference type="Pfam" id="PF02899">
    <property type="entry name" value="Phage_int_SAM_1"/>
    <property type="match status" value="1"/>
</dbReference>
<dbReference type="InterPro" id="IPR002104">
    <property type="entry name" value="Integrase_catalytic"/>
</dbReference>
<keyword evidence="2" id="KW-0238">DNA-binding</keyword>
<gene>
    <name evidence="4" type="ORF">B2A_15939</name>
</gene>
<dbReference type="EMBL" id="AUZZ01011586">
    <property type="protein sequence ID" value="EQD25817.1"/>
    <property type="molecule type" value="Genomic_DNA"/>
</dbReference>
<dbReference type="AlphaFoldDB" id="T0Y1B7"/>
<sequence length="282" mass="31534">MEVVMLADYFVKPATVDRIRANWLAPQIELYVDWMRAHGYRDRSVHHRVPVVCAFAAFAQRHGAADISSAPALIDQFAAHWLQDHGTGCTSDRARRSVLKDASGPVRQMLELALSGDITRHRACKSFPFAAEAPGFIAHLRQERGLREATIVHYAHYLSAFGNYCRRVAANTLSAASPALLAAFVVDHCPRLSPSSRINLCGCLRVFLRYCHREQLIESDLSAAVEMPQSYRLAAVPRAIGWDDVRRLLAAVDRRTGKGRRDYAILLLLVTYGLRGYEVAHL</sequence>